<dbReference type="PROSITE" id="PS00131">
    <property type="entry name" value="CARBOXYPEPT_SER_SER"/>
    <property type="match status" value="1"/>
</dbReference>
<accession>A0A9Q1QNL2</accession>
<reference evidence="5" key="1">
    <citation type="submission" date="2022-04" db="EMBL/GenBank/DDBJ databases">
        <title>Carnegiea gigantea Genome sequencing and assembly v2.</title>
        <authorList>
            <person name="Copetti D."/>
            <person name="Sanderson M.J."/>
            <person name="Burquez A."/>
            <person name="Wojciechowski M.F."/>
        </authorList>
    </citation>
    <scope>NUCLEOTIDE SEQUENCE</scope>
    <source>
        <strain evidence="5">SGP5-SGP5p</strain>
        <tissue evidence="5">Aerial part</tissue>
    </source>
</reference>
<evidence type="ECO:0000313" key="5">
    <source>
        <dbReference type="EMBL" id="KAJ8448051.1"/>
    </source>
</evidence>
<gene>
    <name evidence="5" type="ORF">Cgig2_028927</name>
</gene>
<dbReference type="OrthoDB" id="443318at2759"/>
<evidence type="ECO:0000256" key="2">
    <source>
        <dbReference type="ARBA" id="ARBA00009431"/>
    </source>
</evidence>
<feature type="signal peptide" evidence="4">
    <location>
        <begin position="1"/>
        <end position="31"/>
    </location>
</feature>
<keyword evidence="4" id="KW-0732">Signal</keyword>
<dbReference type="InterPro" id="IPR029058">
    <property type="entry name" value="AB_hydrolase_fold"/>
</dbReference>
<dbReference type="GO" id="GO:0006508">
    <property type="term" value="P:proteolysis"/>
    <property type="evidence" value="ECO:0007669"/>
    <property type="project" value="UniProtKB-KW"/>
</dbReference>
<dbReference type="Gene3D" id="3.40.50.1820">
    <property type="entry name" value="alpha/beta hydrolase"/>
    <property type="match status" value="3"/>
</dbReference>
<keyword evidence="6" id="KW-1185">Reference proteome</keyword>
<dbReference type="Proteomes" id="UP001153076">
    <property type="component" value="Unassembled WGS sequence"/>
</dbReference>
<dbReference type="GO" id="GO:0004185">
    <property type="term" value="F:serine-type carboxypeptidase activity"/>
    <property type="evidence" value="ECO:0007669"/>
    <property type="project" value="UniProtKB-UniRule"/>
</dbReference>
<evidence type="ECO:0000256" key="3">
    <source>
        <dbReference type="ARBA" id="ARBA00022525"/>
    </source>
</evidence>
<dbReference type="EMBL" id="JAKOGI010000033">
    <property type="protein sequence ID" value="KAJ8448051.1"/>
    <property type="molecule type" value="Genomic_DNA"/>
</dbReference>
<keyword evidence="3" id="KW-0964">Secreted</keyword>
<dbReference type="InterPro" id="IPR001563">
    <property type="entry name" value="Peptidase_S10"/>
</dbReference>
<dbReference type="EC" id="3.4.16.-" evidence="4"/>
<name>A0A9Q1QNL2_9CARY</name>
<dbReference type="PANTHER" id="PTHR11802">
    <property type="entry name" value="SERINE PROTEASE FAMILY S10 SERINE CARBOXYPEPTIDASE"/>
    <property type="match status" value="1"/>
</dbReference>
<evidence type="ECO:0000256" key="1">
    <source>
        <dbReference type="ARBA" id="ARBA00004613"/>
    </source>
</evidence>
<comment type="subcellular location">
    <subcellularLocation>
        <location evidence="1">Secreted</location>
    </subcellularLocation>
</comment>
<evidence type="ECO:0000313" key="6">
    <source>
        <dbReference type="Proteomes" id="UP001153076"/>
    </source>
</evidence>
<keyword evidence="4" id="KW-0378">Hydrolase</keyword>
<dbReference type="AlphaFoldDB" id="A0A9Q1QNL2"/>
<keyword evidence="4" id="KW-0121">Carboxypeptidase</keyword>
<protein>
    <recommendedName>
        <fullName evidence="4">Carboxypeptidase</fullName>
        <ecNumber evidence="4">3.4.16.-</ecNumber>
    </recommendedName>
</protein>
<dbReference type="GO" id="GO:0005576">
    <property type="term" value="C:extracellular region"/>
    <property type="evidence" value="ECO:0007669"/>
    <property type="project" value="UniProtKB-SubCell"/>
</dbReference>
<proteinExistence type="inferred from homology"/>
<comment type="similarity">
    <text evidence="2 4">Belongs to the peptidase S10 family.</text>
</comment>
<dbReference type="PANTHER" id="PTHR11802:SF15">
    <property type="entry name" value="SERINE CARBOXYPEPTIDASE-LIKE 32"/>
    <property type="match status" value="1"/>
</dbReference>
<dbReference type="InterPro" id="IPR018202">
    <property type="entry name" value="Ser_caboxypep_ser_AS"/>
</dbReference>
<sequence length="315" mass="35803">MDQLVKRALVPLPYLVLPILLILFAAPIASCRPTLMSNSHQHHDQDKRVISMVNYEDDLVTSLPGQPNVNFRHYAGYVTVHESHERALFYWFFEASTQPEHKPLVLWLNGASDAYEFLHRWYVKFPAYRNRTFYIAGESYAGKYIPELAELIHDKNKDDPSLYIDLKGVLMGNPETSDPDDLRGMVDYAWSHAVVSDETYNIIKEKCDFNSSDVYSNPDCKQGLDDMLTQYNEIDIYSLYTSVCDANSTSSGSINSMLKTSPKMVSGWYQEYKGLTFATFRGAGHDVPTFKPRSSLALFASFLQGQSLPSSRLDT</sequence>
<organism evidence="5 6">
    <name type="scientific">Carnegiea gigantea</name>
    <dbReference type="NCBI Taxonomy" id="171969"/>
    <lineage>
        <taxon>Eukaryota</taxon>
        <taxon>Viridiplantae</taxon>
        <taxon>Streptophyta</taxon>
        <taxon>Embryophyta</taxon>
        <taxon>Tracheophyta</taxon>
        <taxon>Spermatophyta</taxon>
        <taxon>Magnoliopsida</taxon>
        <taxon>eudicotyledons</taxon>
        <taxon>Gunneridae</taxon>
        <taxon>Pentapetalae</taxon>
        <taxon>Caryophyllales</taxon>
        <taxon>Cactineae</taxon>
        <taxon>Cactaceae</taxon>
        <taxon>Cactoideae</taxon>
        <taxon>Echinocereeae</taxon>
        <taxon>Carnegiea</taxon>
    </lineage>
</organism>
<comment type="caution">
    <text evidence="5">The sequence shown here is derived from an EMBL/GenBank/DDBJ whole genome shotgun (WGS) entry which is preliminary data.</text>
</comment>
<dbReference type="Pfam" id="PF00450">
    <property type="entry name" value="Peptidase_S10"/>
    <property type="match status" value="3"/>
</dbReference>
<evidence type="ECO:0000256" key="4">
    <source>
        <dbReference type="RuleBase" id="RU361156"/>
    </source>
</evidence>
<keyword evidence="4" id="KW-0645">Protease</keyword>
<dbReference type="SUPFAM" id="SSF53474">
    <property type="entry name" value="alpha/beta-Hydrolases"/>
    <property type="match status" value="1"/>
</dbReference>
<dbReference type="GO" id="GO:0005773">
    <property type="term" value="C:vacuole"/>
    <property type="evidence" value="ECO:0007669"/>
    <property type="project" value="TreeGrafter"/>
</dbReference>
<feature type="chain" id="PRO_5040548021" description="Carboxypeptidase" evidence="4">
    <location>
        <begin position="32"/>
        <end position="315"/>
    </location>
</feature>